<evidence type="ECO:0000313" key="1">
    <source>
        <dbReference type="EnsemblMetazoa" id="AATE012917-PA.1"/>
    </source>
</evidence>
<dbReference type="VEuPathDB" id="VectorBase:AATE012917"/>
<organism evidence="1">
    <name type="scientific">Anopheles atroparvus</name>
    <name type="common">European mosquito</name>
    <dbReference type="NCBI Taxonomy" id="41427"/>
    <lineage>
        <taxon>Eukaryota</taxon>
        <taxon>Metazoa</taxon>
        <taxon>Ecdysozoa</taxon>
        <taxon>Arthropoda</taxon>
        <taxon>Hexapoda</taxon>
        <taxon>Insecta</taxon>
        <taxon>Pterygota</taxon>
        <taxon>Neoptera</taxon>
        <taxon>Endopterygota</taxon>
        <taxon>Diptera</taxon>
        <taxon>Nematocera</taxon>
        <taxon>Culicoidea</taxon>
        <taxon>Culicidae</taxon>
        <taxon>Anophelinae</taxon>
        <taxon>Anopheles</taxon>
    </lineage>
</organism>
<proteinExistence type="predicted"/>
<accession>A0A182J7N4</accession>
<reference evidence="1" key="1">
    <citation type="submission" date="2022-08" db="UniProtKB">
        <authorList>
            <consortium name="EnsemblMetazoa"/>
        </authorList>
    </citation>
    <scope>IDENTIFICATION</scope>
    <source>
        <strain evidence="1">EBRO</strain>
    </source>
</reference>
<sequence>MDHTHASTNFQAGRSISATNRRHLHVSVDVQAIVLARQHHATVVHQGHVEALGVLDLALERGHQLAVLREDGQVEVVVIVRDQDLAAGVDADTDRVVGDALAADLAQELALVVEHLHAVRPVVTDEDLLLIVDDHAVRELQVLAAAELLQHVA</sequence>
<dbReference type="AlphaFoldDB" id="A0A182J7N4"/>
<protein>
    <submittedName>
        <fullName evidence="1">Uncharacterized protein</fullName>
    </submittedName>
</protein>
<dbReference type="EnsemblMetazoa" id="AATE012917-RA">
    <property type="protein sequence ID" value="AATE012917-PA.1"/>
    <property type="gene ID" value="AATE012917"/>
</dbReference>
<name>A0A182J7N4_ANOAO</name>